<dbReference type="RefSeq" id="WP_148953843.1">
    <property type="nucleotide sequence ID" value="NZ_VTEG01000006.1"/>
</dbReference>
<dbReference type="Proteomes" id="UP000325182">
    <property type="component" value="Unassembled WGS sequence"/>
</dbReference>
<protein>
    <recommendedName>
        <fullName evidence="4">Lipoprotein</fullName>
    </recommendedName>
</protein>
<reference evidence="2 3" key="1">
    <citation type="submission" date="2019-08" db="EMBL/GenBank/DDBJ databases">
        <title>Bacillus genomes from the desert of Cuatro Cienegas, Coahuila.</title>
        <authorList>
            <person name="Olmedo-Alvarez G."/>
        </authorList>
    </citation>
    <scope>NUCLEOTIDE SEQUENCE [LARGE SCALE GENOMIC DNA]</scope>
    <source>
        <strain evidence="2 3">CH128b_4D</strain>
    </source>
</reference>
<dbReference type="PROSITE" id="PS51257">
    <property type="entry name" value="PROKAR_LIPOPROTEIN"/>
    <property type="match status" value="1"/>
</dbReference>
<evidence type="ECO:0000313" key="2">
    <source>
        <dbReference type="EMBL" id="TYR99215.1"/>
    </source>
</evidence>
<feature type="signal peptide" evidence="1">
    <location>
        <begin position="1"/>
        <end position="24"/>
    </location>
</feature>
<comment type="caution">
    <text evidence="2">The sequence shown here is derived from an EMBL/GenBank/DDBJ whole genome shotgun (WGS) entry which is preliminary data.</text>
</comment>
<evidence type="ECO:0000256" key="1">
    <source>
        <dbReference type="SAM" id="SignalP"/>
    </source>
</evidence>
<evidence type="ECO:0000313" key="3">
    <source>
        <dbReference type="Proteomes" id="UP000325182"/>
    </source>
</evidence>
<dbReference type="AlphaFoldDB" id="A0A5D4MDW1"/>
<accession>A0A5D4MDW1</accession>
<proteinExistence type="predicted"/>
<evidence type="ECO:0008006" key="4">
    <source>
        <dbReference type="Google" id="ProtNLM"/>
    </source>
</evidence>
<gene>
    <name evidence="2" type="ORF">FZC84_10655</name>
</gene>
<keyword evidence="1" id="KW-0732">Signal</keyword>
<feature type="chain" id="PRO_5039458440" description="Lipoprotein" evidence="1">
    <location>
        <begin position="25"/>
        <end position="143"/>
    </location>
</feature>
<organism evidence="2 3">
    <name type="scientific">Rossellomorea vietnamensis</name>
    <dbReference type="NCBI Taxonomy" id="218284"/>
    <lineage>
        <taxon>Bacteria</taxon>
        <taxon>Bacillati</taxon>
        <taxon>Bacillota</taxon>
        <taxon>Bacilli</taxon>
        <taxon>Bacillales</taxon>
        <taxon>Bacillaceae</taxon>
        <taxon>Rossellomorea</taxon>
    </lineage>
</organism>
<sequence length="143" mass="15715">MKKGFLSASILVSLLILCSCQNTTDSRTGYAETEQGVIIHIKNRLDFEIDNLQLEISQDGKVISSIGTAHADGSSFEKEEDLKFELREEELPLEGIAEIKAIVTDADKNASVKINNSVTIELAEGKQYFYDLKGDSAENASLE</sequence>
<name>A0A5D4MDW1_9BACI</name>
<dbReference type="EMBL" id="VTEG01000006">
    <property type="protein sequence ID" value="TYR99215.1"/>
    <property type="molecule type" value="Genomic_DNA"/>
</dbReference>